<sequence>MGFGSYCNHKTCTVNQWPTTPTQTAAITTSTTTTTTAVVAAAAAAAAAAAMGKSLPLSVSPHRHWYANKNIYCGSNKHCVSYNNNRDFATAVAANQEQMFLLQLPLLFVVSSSSDAAAVATTVNY</sequence>
<organism evidence="1">
    <name type="scientific">Bactrocera dorsalis</name>
    <name type="common">Oriental fruit fly</name>
    <name type="synonym">Dacus dorsalis</name>
    <dbReference type="NCBI Taxonomy" id="27457"/>
    <lineage>
        <taxon>Eukaryota</taxon>
        <taxon>Metazoa</taxon>
        <taxon>Ecdysozoa</taxon>
        <taxon>Arthropoda</taxon>
        <taxon>Hexapoda</taxon>
        <taxon>Insecta</taxon>
        <taxon>Pterygota</taxon>
        <taxon>Neoptera</taxon>
        <taxon>Endopterygota</taxon>
        <taxon>Diptera</taxon>
        <taxon>Brachycera</taxon>
        <taxon>Muscomorpha</taxon>
        <taxon>Tephritoidea</taxon>
        <taxon>Tephritidae</taxon>
        <taxon>Bactrocera</taxon>
        <taxon>Bactrocera</taxon>
    </lineage>
</organism>
<protein>
    <submittedName>
        <fullName evidence="1">Uncharacterized protein</fullName>
    </submittedName>
</protein>
<dbReference type="EMBL" id="GAKP01019111">
    <property type="protein sequence ID" value="JAC39841.1"/>
    <property type="molecule type" value="Transcribed_RNA"/>
</dbReference>
<reference evidence="1" key="1">
    <citation type="journal article" date="2014" name="BMC Genomics">
        <title>Characterizing the developmental transcriptome of the oriental fruit fly, Bactrocera dorsalis (Diptera: Tephritidae) through comparative genomic analysis with Drosophila melanogaster utilizing modENCODE datasets.</title>
        <authorList>
            <person name="Geib S.M."/>
            <person name="Calla B."/>
            <person name="Hall B."/>
            <person name="Hou S."/>
            <person name="Manoukis N.C."/>
        </authorList>
    </citation>
    <scope>NUCLEOTIDE SEQUENCE</scope>
    <source>
        <strain evidence="1">Punador</strain>
    </source>
</reference>
<dbReference type="AlphaFoldDB" id="A0A034V960"/>
<proteinExistence type="predicted"/>
<evidence type="ECO:0000313" key="1">
    <source>
        <dbReference type="EMBL" id="JAC39841.1"/>
    </source>
</evidence>
<name>A0A034V960_BACDO</name>
<accession>A0A034V960</accession>